<accession>A0A016VIW0</accession>
<gene>
    <name evidence="1" type="primary">Acey_s0009.g450</name>
    <name evidence="1" type="ORF">Y032_0009g450</name>
</gene>
<proteinExistence type="predicted"/>
<reference evidence="2" key="1">
    <citation type="journal article" date="2015" name="Nat. Genet.">
        <title>The genome and transcriptome of the zoonotic hookworm Ancylostoma ceylanicum identify infection-specific gene families.</title>
        <authorList>
            <person name="Schwarz E.M."/>
            <person name="Hu Y."/>
            <person name="Antoshechkin I."/>
            <person name="Miller M.M."/>
            <person name="Sternberg P.W."/>
            <person name="Aroian R.V."/>
        </authorList>
    </citation>
    <scope>NUCLEOTIDE SEQUENCE</scope>
    <source>
        <strain evidence="2">HY135</strain>
    </source>
</reference>
<evidence type="ECO:0000313" key="1">
    <source>
        <dbReference type="EMBL" id="EYC26962.1"/>
    </source>
</evidence>
<keyword evidence="2" id="KW-1185">Reference proteome</keyword>
<dbReference type="EMBL" id="JARK01001345">
    <property type="protein sequence ID" value="EYC26962.1"/>
    <property type="molecule type" value="Genomic_DNA"/>
</dbReference>
<evidence type="ECO:0000313" key="2">
    <source>
        <dbReference type="Proteomes" id="UP000024635"/>
    </source>
</evidence>
<dbReference type="AlphaFoldDB" id="A0A016VIW0"/>
<protein>
    <submittedName>
        <fullName evidence="1">Uncharacterized protein</fullName>
    </submittedName>
</protein>
<name>A0A016VIW0_9BILA</name>
<organism evidence="1 2">
    <name type="scientific">Ancylostoma ceylanicum</name>
    <dbReference type="NCBI Taxonomy" id="53326"/>
    <lineage>
        <taxon>Eukaryota</taxon>
        <taxon>Metazoa</taxon>
        <taxon>Ecdysozoa</taxon>
        <taxon>Nematoda</taxon>
        <taxon>Chromadorea</taxon>
        <taxon>Rhabditida</taxon>
        <taxon>Rhabditina</taxon>
        <taxon>Rhabditomorpha</taxon>
        <taxon>Strongyloidea</taxon>
        <taxon>Ancylostomatidae</taxon>
        <taxon>Ancylostomatinae</taxon>
        <taxon>Ancylostoma</taxon>
    </lineage>
</organism>
<dbReference type="Proteomes" id="UP000024635">
    <property type="component" value="Unassembled WGS sequence"/>
</dbReference>
<comment type="caution">
    <text evidence="1">The sequence shown here is derived from an EMBL/GenBank/DDBJ whole genome shotgun (WGS) entry which is preliminary data.</text>
</comment>
<sequence length="94" mass="10968">MSSPCYSVAAEKELQSYHESCNGDAMEVERMTRIANSFKNGEITDEVLEACPELATMFKQYEKLKYRKIILERSWLGTSSRLLLTKRNDERLRE</sequence>